<keyword evidence="2" id="KW-1185">Reference proteome</keyword>
<gene>
    <name evidence="1" type="ORF">GXP67_21175</name>
</gene>
<reference evidence="1 2" key="1">
    <citation type="submission" date="2020-01" db="EMBL/GenBank/DDBJ databases">
        <authorList>
            <person name="Kim M.K."/>
        </authorList>
    </citation>
    <scope>NUCLEOTIDE SEQUENCE [LARGE SCALE GENOMIC DNA]</scope>
    <source>
        <strain evidence="1 2">172606-1</strain>
    </source>
</reference>
<name>A0A6C0GMW9_9BACT</name>
<evidence type="ECO:0000313" key="1">
    <source>
        <dbReference type="EMBL" id="QHT68983.1"/>
    </source>
</evidence>
<dbReference type="Proteomes" id="UP000480178">
    <property type="component" value="Chromosome"/>
</dbReference>
<sequence length="129" mass="15162">MTELKNEFSSLPWEEIESRNDVLKGKMLYSQRVKTFPKGVLYLIVWSHQDFKFSATPLTNPEIIPSIANLVSLKDYKMLIVNYDEINKNHQMLFKLDSNPETGELKAEVLRYPFHHNRDLKITIKDVHV</sequence>
<protein>
    <submittedName>
        <fullName evidence="1">Uncharacterized protein</fullName>
    </submittedName>
</protein>
<dbReference type="EMBL" id="CP048222">
    <property type="protein sequence ID" value="QHT68983.1"/>
    <property type="molecule type" value="Genomic_DNA"/>
</dbReference>
<organism evidence="1 2">
    <name type="scientific">Rhodocytophaga rosea</name>
    <dbReference type="NCBI Taxonomy" id="2704465"/>
    <lineage>
        <taxon>Bacteria</taxon>
        <taxon>Pseudomonadati</taxon>
        <taxon>Bacteroidota</taxon>
        <taxon>Cytophagia</taxon>
        <taxon>Cytophagales</taxon>
        <taxon>Rhodocytophagaceae</taxon>
        <taxon>Rhodocytophaga</taxon>
    </lineage>
</organism>
<dbReference type="AlphaFoldDB" id="A0A6C0GMW9"/>
<dbReference type="RefSeq" id="WP_162444978.1">
    <property type="nucleotide sequence ID" value="NZ_CP048222.1"/>
</dbReference>
<dbReference type="KEGG" id="rhoz:GXP67_21175"/>
<evidence type="ECO:0000313" key="2">
    <source>
        <dbReference type="Proteomes" id="UP000480178"/>
    </source>
</evidence>
<accession>A0A6C0GMW9</accession>
<proteinExistence type="predicted"/>